<keyword evidence="6" id="KW-1185">Reference proteome</keyword>
<dbReference type="PANTHER" id="PTHR24198">
    <property type="entry name" value="ANKYRIN REPEAT AND PROTEIN KINASE DOMAIN-CONTAINING PROTEIN"/>
    <property type="match status" value="1"/>
</dbReference>
<feature type="repeat" description="ANK" evidence="3">
    <location>
        <begin position="917"/>
        <end position="949"/>
    </location>
</feature>
<feature type="region of interest" description="Disordered" evidence="4">
    <location>
        <begin position="994"/>
        <end position="1425"/>
    </location>
</feature>
<feature type="compositionally biased region" description="Low complexity" evidence="4">
    <location>
        <begin position="1191"/>
        <end position="1208"/>
    </location>
</feature>
<dbReference type="OrthoDB" id="5402602at2759"/>
<dbReference type="PROSITE" id="PS50088">
    <property type="entry name" value="ANK_REPEAT"/>
    <property type="match status" value="5"/>
</dbReference>
<dbReference type="InterPro" id="IPR036770">
    <property type="entry name" value="Ankyrin_rpt-contain_sf"/>
</dbReference>
<dbReference type="Proteomes" id="UP000678499">
    <property type="component" value="Unassembled WGS sequence"/>
</dbReference>
<feature type="compositionally biased region" description="Low complexity" evidence="4">
    <location>
        <begin position="1066"/>
        <end position="1078"/>
    </location>
</feature>
<feature type="compositionally biased region" description="Low complexity" evidence="4">
    <location>
        <begin position="1003"/>
        <end position="1047"/>
    </location>
</feature>
<dbReference type="PANTHER" id="PTHR24198:SF165">
    <property type="entry name" value="ANKYRIN REPEAT-CONTAINING PROTEIN-RELATED"/>
    <property type="match status" value="1"/>
</dbReference>
<feature type="compositionally biased region" description="Basic and acidic residues" evidence="4">
    <location>
        <begin position="1248"/>
        <end position="1260"/>
    </location>
</feature>
<evidence type="ECO:0000256" key="3">
    <source>
        <dbReference type="PROSITE-ProRule" id="PRU00023"/>
    </source>
</evidence>
<evidence type="ECO:0000256" key="4">
    <source>
        <dbReference type="SAM" id="MobiDB-lite"/>
    </source>
</evidence>
<feature type="compositionally biased region" description="Acidic residues" evidence="4">
    <location>
        <begin position="1162"/>
        <end position="1175"/>
    </location>
</feature>
<evidence type="ECO:0000313" key="6">
    <source>
        <dbReference type="Proteomes" id="UP000678499"/>
    </source>
</evidence>
<dbReference type="PROSITE" id="PS50297">
    <property type="entry name" value="ANK_REP_REGION"/>
    <property type="match status" value="5"/>
</dbReference>
<dbReference type="Gene3D" id="1.25.40.20">
    <property type="entry name" value="Ankyrin repeat-containing domain"/>
    <property type="match status" value="5"/>
</dbReference>
<feature type="non-terminal residue" evidence="5">
    <location>
        <position position="1"/>
    </location>
</feature>
<dbReference type="SMART" id="SM00248">
    <property type="entry name" value="ANK"/>
    <property type="match status" value="17"/>
</dbReference>
<organism evidence="5">
    <name type="scientific">Notodromas monacha</name>
    <dbReference type="NCBI Taxonomy" id="399045"/>
    <lineage>
        <taxon>Eukaryota</taxon>
        <taxon>Metazoa</taxon>
        <taxon>Ecdysozoa</taxon>
        <taxon>Arthropoda</taxon>
        <taxon>Crustacea</taxon>
        <taxon>Oligostraca</taxon>
        <taxon>Ostracoda</taxon>
        <taxon>Podocopa</taxon>
        <taxon>Podocopida</taxon>
        <taxon>Cypridocopina</taxon>
        <taxon>Cypridoidea</taxon>
        <taxon>Cyprididae</taxon>
        <taxon>Notodromas</taxon>
    </lineage>
</organism>
<evidence type="ECO:0000256" key="1">
    <source>
        <dbReference type="ARBA" id="ARBA00022737"/>
    </source>
</evidence>
<gene>
    <name evidence="5" type="ORF">NMOB1V02_LOCUS9641</name>
</gene>
<feature type="compositionally biased region" description="Polar residues" evidence="4">
    <location>
        <begin position="1334"/>
        <end position="1350"/>
    </location>
</feature>
<dbReference type="InterPro" id="IPR002110">
    <property type="entry name" value="Ankyrin_rpt"/>
</dbReference>
<dbReference type="Pfam" id="PF12796">
    <property type="entry name" value="Ank_2"/>
    <property type="match status" value="5"/>
</dbReference>
<feature type="repeat" description="ANK" evidence="3">
    <location>
        <begin position="435"/>
        <end position="467"/>
    </location>
</feature>
<proteinExistence type="predicted"/>
<evidence type="ECO:0000256" key="2">
    <source>
        <dbReference type="ARBA" id="ARBA00023043"/>
    </source>
</evidence>
<feature type="repeat" description="ANK" evidence="3">
    <location>
        <begin position="401"/>
        <end position="423"/>
    </location>
</feature>
<dbReference type="EMBL" id="CAJPEX010003371">
    <property type="protein sequence ID" value="CAG0922161.1"/>
    <property type="molecule type" value="Genomic_DNA"/>
</dbReference>
<keyword evidence="1" id="KW-0677">Repeat</keyword>
<protein>
    <submittedName>
        <fullName evidence="5">Uncharacterized protein</fullName>
    </submittedName>
</protein>
<dbReference type="SUPFAM" id="SSF48403">
    <property type="entry name" value="Ankyrin repeat"/>
    <property type="match status" value="2"/>
</dbReference>
<feature type="compositionally biased region" description="Acidic residues" evidence="4">
    <location>
        <begin position="1048"/>
        <end position="1057"/>
    </location>
</feature>
<feature type="repeat" description="ANK" evidence="3">
    <location>
        <begin position="164"/>
        <end position="196"/>
    </location>
</feature>
<feature type="compositionally biased region" description="Low complexity" evidence="4">
    <location>
        <begin position="1369"/>
        <end position="1381"/>
    </location>
</feature>
<accession>A0A7R9BWM4</accession>
<sequence>MHAEVFSADGFEELGETRMRFVHQQFNSSAGVEASFPHVDARNKGIIFPAGSAKLDASHHHQRDPPAISRLKQDLFRKNLTAVDSLLRSVHDSTSGGLNASDSSSSLAKIKDEEEAAVAAAAVDAEGRPVLHLAVLSEDGHREATATKTILARGIPDVNQADSEGRTALHLAAGLGNVAAAEALVNAGADVAAKDNAGMTPLGRATAQCQVDVVAKLLEMMDEGTQADHILSLDNENWTAMHDAARNQCTSLVKLFLKYIPVERNEEIFRKSKNGWTALSLAARYGFPSIVRLLAARAPTMDDIYAGKSDGLNALHLAVWYGHKRTVEHILEATFGPLLSAESSSSSKTIRRTEYLARANSRGWNAFHFAVRYDFPAILELLIEQLDESEAAEMLVRTDDEGWSPLHVAARYGHVECMALLLSYAPGNVDALKEYGWTPLLLAVFAGHANATTMLVMQGANVSIVNDDGVDAALQAQHTCPQCLKALEISSAMRKQNLACDERVMNQLDEASSRMQLPPQLQQELSKQASPNPAKTSQSFGSSIQRSDPATSKTTSNVVVPVAIQLQQALLNNDMQTARAILNSTAAAGNPDALFGADAAVTEMPLLLLAIVTEGGPTEGITEALLNQGAPIDVLDNEGRTPLQLASLRNNLAAMKALIAAGDDIYAKDDRGHTPLMLATLGCGKPYKFGLPDLKDNPFSVLVEAAGKKGVEYILETDNNRHSAIHTAAFSSCTGAMEYFMTVIPEDRNEDFYRKNSDGLIPLSLAANNASAVMVKYLCQRAPGAEWLHIQSAEGVTPLMIAVSRGHPRPVQFIIEHTNRLVESQEEKIRLFALTNYQGWTAYHFAAETGTLPSEKSNIFFLILEQVEDTEREMEILLGKTNKALTPMHMAARAGKLAELMLLLTHAPGGLDLKTNVGTTPLMFATFTGNVAAASLLVLRGADIKLQDDEGVTALDLARDHCPECLPFFLEHIQPEFINGNHLCLAAHELAHGHSNTQEPQQPSTTTTTTTTVAPVISTTSSSGGGRRPAFQQQQQSSSTTTRPAQAGEEEEEEPEPDVPLFPQFSRPSSITSRPSSSLQRPGLVRPGAALQRPIRPPRPETRPAPSPVDEYDDLDLDRPAVMPTRRPALVPSPSAIPTRRPGLFTRPTTPSAAASGGQPQEGEEEEEFPDDDYDQQLPALLPGPGISSVNNNNNKQRPQQQQRPFFQLPDEDVSGGDFPSLLPNVPASGVTPAGAPPKRPFIPQQKRPSDDAENSRMDPFDLVPPIPSLSGILGFGKDQQKEKAKNPTDFGSSDDDLFNNDLNGGEFPSLLFNDDDNEDKDKTKNKGGASAAVGSQDNPAKPSGTNSQPPELEEANADGDGVFNGNNSPPSSSATSARPPQGTPNNAGGGGAAGFQQQQQATVSNPSANQRPPFVAGGGASNDWKAILSDSGIAGQNVLEIDG</sequence>
<feature type="region of interest" description="Disordered" evidence="4">
    <location>
        <begin position="514"/>
        <end position="556"/>
    </location>
</feature>
<reference evidence="5" key="1">
    <citation type="submission" date="2020-11" db="EMBL/GenBank/DDBJ databases">
        <authorList>
            <person name="Tran Van P."/>
        </authorList>
    </citation>
    <scope>NUCLEOTIDE SEQUENCE</scope>
</reference>
<name>A0A7R9BWM4_9CRUS</name>
<keyword evidence="2 3" id="KW-0040">ANK repeat</keyword>
<evidence type="ECO:0000313" key="5">
    <source>
        <dbReference type="EMBL" id="CAD7282009.1"/>
    </source>
</evidence>
<dbReference type="EMBL" id="OA885408">
    <property type="protein sequence ID" value="CAD7282009.1"/>
    <property type="molecule type" value="Genomic_DNA"/>
</dbReference>
<feature type="repeat" description="ANK" evidence="3">
    <location>
        <begin position="638"/>
        <end position="670"/>
    </location>
</feature>